<protein>
    <submittedName>
        <fullName evidence="1">Lycopene cyclase</fullName>
    </submittedName>
</protein>
<sequence>MGGDKYVIAGGGASGLLLAYRLAKDSFFDNHQILLIEKEKKNENDRTWCFWEDNQNEFEHLLSKTWNQFHISNSNGFSCLPTNPYSYKMLRSKAFYQHIHSFLKTKPNVEMIHDTVVSINDKETIVEVQLSNQIIEADKAFTSIIDSQEIKNTTTPLLYQHFIGWFIKTEQPVFDEEVATFMDFSVPQKGNTRFMYALPVSNNEALIEYTLFSEDLLSDNEYNDAIKAYLEEQEITNYTIIEKEKGCIPMTTHNFYKKNTKNVLHIGTTGGFTKPSTGFTFKNSQEKSFLIAEALKHGNVDVSKLFKQDRFTKYDTILLELLAKENHKGAEIFSTMFEHNSAPSILKFLDEKTSTVEELSIINSLPKTPFLKALIRSFKQVV</sequence>
<keyword evidence="2" id="KW-1185">Reference proteome</keyword>
<reference evidence="1" key="1">
    <citation type="submission" date="2022-07" db="EMBL/GenBank/DDBJ databases">
        <title>Taxonomy of Novel Oxalotrophic and Methylotrophic Bacteria.</title>
        <authorList>
            <person name="Sahin N."/>
            <person name="Tani A."/>
        </authorList>
    </citation>
    <scope>NUCLEOTIDE SEQUENCE</scope>
    <source>
        <strain evidence="1">Y10</strain>
    </source>
</reference>
<dbReference type="Proteomes" id="UP001143543">
    <property type="component" value="Unassembled WGS sequence"/>
</dbReference>
<dbReference type="Pfam" id="PF05834">
    <property type="entry name" value="Lycopene_cycl"/>
    <property type="match status" value="1"/>
</dbReference>
<accession>A0ABQ5MG54</accession>
<dbReference type="EMBL" id="BRVO01000001">
    <property type="protein sequence ID" value="GLB47892.1"/>
    <property type="molecule type" value="Genomic_DNA"/>
</dbReference>
<organism evidence="1 2">
    <name type="scientific">Neptunitalea lumnitzerae</name>
    <dbReference type="NCBI Taxonomy" id="2965509"/>
    <lineage>
        <taxon>Bacteria</taxon>
        <taxon>Pseudomonadati</taxon>
        <taxon>Bacteroidota</taxon>
        <taxon>Flavobacteriia</taxon>
        <taxon>Flavobacteriales</taxon>
        <taxon>Flavobacteriaceae</taxon>
        <taxon>Neptunitalea</taxon>
    </lineage>
</organism>
<gene>
    <name evidence="1" type="primary">crtY</name>
    <name evidence="1" type="ORF">Y10_02600</name>
</gene>
<dbReference type="InterPro" id="IPR036188">
    <property type="entry name" value="FAD/NAD-bd_sf"/>
</dbReference>
<dbReference type="SUPFAM" id="SSF51905">
    <property type="entry name" value="FAD/NAD(P)-binding domain"/>
    <property type="match status" value="1"/>
</dbReference>
<name>A0ABQ5MG54_9FLAO</name>
<dbReference type="Gene3D" id="3.50.50.60">
    <property type="entry name" value="FAD/NAD(P)-binding domain"/>
    <property type="match status" value="1"/>
</dbReference>
<comment type="caution">
    <text evidence="1">The sequence shown here is derived from an EMBL/GenBank/DDBJ whole genome shotgun (WGS) entry which is preliminary data.</text>
</comment>
<dbReference type="RefSeq" id="WP_281763555.1">
    <property type="nucleotide sequence ID" value="NZ_BRVO01000001.1"/>
</dbReference>
<proteinExistence type="predicted"/>
<evidence type="ECO:0000313" key="1">
    <source>
        <dbReference type="EMBL" id="GLB47892.1"/>
    </source>
</evidence>
<evidence type="ECO:0000313" key="2">
    <source>
        <dbReference type="Proteomes" id="UP001143543"/>
    </source>
</evidence>